<evidence type="ECO:0000313" key="1">
    <source>
        <dbReference type="EMBL" id="CAB4987505.1"/>
    </source>
</evidence>
<dbReference type="EMBL" id="CAFBON010000083">
    <property type="protein sequence ID" value="CAB4987505.1"/>
    <property type="molecule type" value="Genomic_DNA"/>
</dbReference>
<organism evidence="1">
    <name type="scientific">freshwater metagenome</name>
    <dbReference type="NCBI Taxonomy" id="449393"/>
    <lineage>
        <taxon>unclassified sequences</taxon>
        <taxon>metagenomes</taxon>
        <taxon>ecological metagenomes</taxon>
    </lineage>
</organism>
<dbReference type="InterPro" id="IPR042100">
    <property type="entry name" value="Bug_dom1"/>
</dbReference>
<dbReference type="PANTHER" id="PTHR42928:SF5">
    <property type="entry name" value="BLR1237 PROTEIN"/>
    <property type="match status" value="1"/>
</dbReference>
<reference evidence="1" key="1">
    <citation type="submission" date="2020-05" db="EMBL/GenBank/DDBJ databases">
        <authorList>
            <person name="Chiriac C."/>
            <person name="Salcher M."/>
            <person name="Ghai R."/>
            <person name="Kavagutti S V."/>
        </authorList>
    </citation>
    <scope>NUCLEOTIDE SEQUENCE</scope>
</reference>
<dbReference type="Pfam" id="PF03401">
    <property type="entry name" value="TctC"/>
    <property type="match status" value="1"/>
</dbReference>
<dbReference type="Gene3D" id="3.40.190.10">
    <property type="entry name" value="Periplasmic binding protein-like II"/>
    <property type="match status" value="1"/>
</dbReference>
<dbReference type="SUPFAM" id="SSF53850">
    <property type="entry name" value="Periplasmic binding protein-like II"/>
    <property type="match status" value="1"/>
</dbReference>
<dbReference type="InterPro" id="IPR005064">
    <property type="entry name" value="BUG"/>
</dbReference>
<dbReference type="PANTHER" id="PTHR42928">
    <property type="entry name" value="TRICARBOXYLATE-BINDING PROTEIN"/>
    <property type="match status" value="1"/>
</dbReference>
<dbReference type="Gene3D" id="3.40.190.150">
    <property type="entry name" value="Bordetella uptake gene, domain 1"/>
    <property type="match status" value="1"/>
</dbReference>
<dbReference type="AlphaFoldDB" id="A0A6J7N5Q4"/>
<dbReference type="PIRSF" id="PIRSF017082">
    <property type="entry name" value="YflP"/>
    <property type="match status" value="1"/>
</dbReference>
<dbReference type="CDD" id="cd13578">
    <property type="entry name" value="PBP2_Bug27"/>
    <property type="match status" value="1"/>
</dbReference>
<accession>A0A6J7N5Q4</accession>
<name>A0A6J7N5Q4_9ZZZZ</name>
<proteinExistence type="predicted"/>
<protein>
    <submittedName>
        <fullName evidence="1">Unannotated protein</fullName>
    </submittedName>
</protein>
<gene>
    <name evidence="1" type="ORF">UFOPK3954_00949</name>
</gene>
<sequence length="325" mass="33964">MRVSKSFAAYGFGVLAALASPVVSGQGYPSKPIRVIVAFAPGGGTDILSRVIGQKLQELWGQSVVIENRPGASGRIGTELVARAAPDGYTLIGTSSGPFVISPTLTRKLTYDVAKDFAPITMAVTYPYLLTAHPSVPAKTAAELIALAKANPGKLNFAAGGYATPTHLSAELFKLMGKIDTLVIGYNGTGAAHIGVLTGDCALLFGNVIAQTPHLRSGKLKAIGISSARRSALLPDIPTISESGVPGFEVDSWFGWLAPAGTPADIMDKLNKEIVRIVHSAEMKSRLVSEGADPIGSTPSEFVAHMKSETAKWAKVIKAADIKSQ</sequence>